<evidence type="ECO:0000256" key="8">
    <source>
        <dbReference type="ARBA" id="ARBA00022884"/>
    </source>
</evidence>
<feature type="compositionally biased region" description="Low complexity" evidence="11">
    <location>
        <begin position="78"/>
        <end position="123"/>
    </location>
</feature>
<dbReference type="Proteomes" id="UP000318582">
    <property type="component" value="Unassembled WGS sequence"/>
</dbReference>
<dbReference type="GO" id="GO:0003723">
    <property type="term" value="F:RNA binding"/>
    <property type="evidence" value="ECO:0007669"/>
    <property type="project" value="UniProtKB-KW"/>
</dbReference>
<dbReference type="GO" id="GO:0004521">
    <property type="term" value="F:RNA endonuclease activity"/>
    <property type="evidence" value="ECO:0007669"/>
    <property type="project" value="InterPro"/>
</dbReference>
<dbReference type="EMBL" id="QEAQ01000013">
    <property type="protein sequence ID" value="TPX60668.1"/>
    <property type="molecule type" value="Genomic_DNA"/>
</dbReference>
<reference evidence="13 14" key="1">
    <citation type="journal article" date="2019" name="Sci. Rep.">
        <title>Comparative genomics of chytrid fungi reveal insights into the obligate biotrophic and pathogenic lifestyle of Synchytrium endobioticum.</title>
        <authorList>
            <person name="van de Vossenberg B.T.L.H."/>
            <person name="Warris S."/>
            <person name="Nguyen H.D.T."/>
            <person name="van Gent-Pelzer M.P.E."/>
            <person name="Joly D.L."/>
            <person name="van de Geest H.C."/>
            <person name="Bonants P.J.M."/>
            <person name="Smith D.S."/>
            <person name="Levesque C.A."/>
            <person name="van der Lee T.A.J."/>
        </authorList>
    </citation>
    <scope>NUCLEOTIDE SEQUENCE [LARGE SCALE GENOMIC DNA]</scope>
    <source>
        <strain evidence="13 14">CBS 809.83</strain>
    </source>
</reference>
<dbReference type="PANTHER" id="PTHR12439:SF11">
    <property type="entry name" value="URIDYLATE-SPECIFIC ENDORIBONUCLEASE"/>
    <property type="match status" value="1"/>
</dbReference>
<evidence type="ECO:0000256" key="11">
    <source>
        <dbReference type="SAM" id="MobiDB-lite"/>
    </source>
</evidence>
<name>A0A507EBT9_9FUNG</name>
<dbReference type="GO" id="GO:0046872">
    <property type="term" value="F:metal ion binding"/>
    <property type="evidence" value="ECO:0007669"/>
    <property type="project" value="UniProtKB-KW"/>
</dbReference>
<evidence type="ECO:0000256" key="1">
    <source>
        <dbReference type="ARBA" id="ARBA00001936"/>
    </source>
</evidence>
<evidence type="ECO:0000256" key="6">
    <source>
        <dbReference type="ARBA" id="ARBA00022759"/>
    </source>
</evidence>
<keyword evidence="8" id="KW-0694">RNA-binding</keyword>
<feature type="compositionally biased region" description="Low complexity" evidence="11">
    <location>
        <begin position="38"/>
        <end position="69"/>
    </location>
</feature>
<evidence type="ECO:0000313" key="14">
    <source>
        <dbReference type="Proteomes" id="UP000318582"/>
    </source>
</evidence>
<sequence length="408" mass="46113">MATDPLHELVLILKKIGFGKIKKFLKAIFHESQKGAAQSQPQQPPHQQQYQQPPQQQQWQPQPAQQPQQGNAWSNGAPHQQQHQPQPQQPQQHQPNNAWAQGAPQHQQQHQQHEQQAPHAPFPSAAPVVGVEPTREELASIAEAASKLWALDGNRLQPGRDFVLNLQQTTKVYGTADVAREPLFRDVSPAIFQQYPTYVHFRKLLDNYIAHGGKAEQVTVDEIREQTIFVEEISKTAPILYLHRYLVAKNLAPQSMSEFGKLLKSIWFDLYRRQAANDSSSFEHTFCGEIKGGETIGFHNWVQYHIEETNGNAEYRGWITPRGSRHATQPESSHILSFQLSWHGEVKPVSTFFIGTSPEFEIALYTLVFLAGSEDNNVVLDGVELNLKCHKFQSRGVVRLGSVYPVSG</sequence>
<dbReference type="Pfam" id="PF09412">
    <property type="entry name" value="XendoU"/>
    <property type="match status" value="1"/>
</dbReference>
<dbReference type="SUPFAM" id="SSF142877">
    <property type="entry name" value="EndoU-like"/>
    <property type="match status" value="1"/>
</dbReference>
<dbReference type="PROSITE" id="PS51959">
    <property type="entry name" value="ENDOU"/>
    <property type="match status" value="1"/>
</dbReference>
<dbReference type="InterPro" id="IPR037227">
    <property type="entry name" value="EndoU-like"/>
</dbReference>
<comment type="subunit">
    <text evidence="3">Monomer.</text>
</comment>
<evidence type="ECO:0000256" key="4">
    <source>
        <dbReference type="ARBA" id="ARBA00022722"/>
    </source>
</evidence>
<evidence type="ECO:0000256" key="9">
    <source>
        <dbReference type="ARBA" id="ARBA00023211"/>
    </source>
</evidence>
<feature type="region of interest" description="Disordered" evidence="11">
    <location>
        <begin position="33"/>
        <end position="127"/>
    </location>
</feature>
<keyword evidence="14" id="KW-1185">Reference proteome</keyword>
<keyword evidence="5" id="KW-0479">Metal-binding</keyword>
<dbReference type="GO" id="GO:0016829">
    <property type="term" value="F:lyase activity"/>
    <property type="evidence" value="ECO:0007669"/>
    <property type="project" value="UniProtKB-KW"/>
</dbReference>
<evidence type="ECO:0000256" key="2">
    <source>
        <dbReference type="ARBA" id="ARBA00010168"/>
    </source>
</evidence>
<evidence type="ECO:0000256" key="5">
    <source>
        <dbReference type="ARBA" id="ARBA00022723"/>
    </source>
</evidence>
<evidence type="ECO:0000313" key="13">
    <source>
        <dbReference type="EMBL" id="TPX60668.1"/>
    </source>
</evidence>
<keyword evidence="9" id="KW-0464">Manganese</keyword>
<feature type="domain" description="EndoU" evidence="12">
    <location>
        <begin position="137"/>
        <end position="408"/>
    </location>
</feature>
<evidence type="ECO:0000259" key="12">
    <source>
        <dbReference type="PROSITE" id="PS51959"/>
    </source>
</evidence>
<keyword evidence="10" id="KW-0456">Lyase</keyword>
<dbReference type="CDD" id="cd21159">
    <property type="entry name" value="XendoU"/>
    <property type="match status" value="1"/>
</dbReference>
<keyword evidence="7" id="KW-0378">Hydrolase</keyword>
<protein>
    <recommendedName>
        <fullName evidence="12">EndoU domain-containing protein</fullName>
    </recommendedName>
</protein>
<evidence type="ECO:0000256" key="10">
    <source>
        <dbReference type="ARBA" id="ARBA00023239"/>
    </source>
</evidence>
<dbReference type="PANTHER" id="PTHR12439">
    <property type="entry name" value="PLACENTAL PROTEIN 11-RELATED"/>
    <property type="match status" value="1"/>
</dbReference>
<keyword evidence="6" id="KW-0255">Endonuclease</keyword>
<comment type="caution">
    <text evidence="13">The sequence shown here is derived from an EMBL/GenBank/DDBJ whole genome shotgun (WGS) entry which is preliminary data.</text>
</comment>
<comment type="similarity">
    <text evidence="2">Belongs to the ENDOU family.</text>
</comment>
<dbReference type="InterPro" id="IPR018998">
    <property type="entry name" value="EndoU_C"/>
</dbReference>
<evidence type="ECO:0000256" key="3">
    <source>
        <dbReference type="ARBA" id="ARBA00011245"/>
    </source>
</evidence>
<dbReference type="GO" id="GO:0016787">
    <property type="term" value="F:hydrolase activity"/>
    <property type="evidence" value="ECO:0007669"/>
    <property type="project" value="UniProtKB-KW"/>
</dbReference>
<dbReference type="AlphaFoldDB" id="A0A507EBT9"/>
<accession>A0A507EBT9</accession>
<keyword evidence="4" id="KW-0540">Nuclease</keyword>
<organism evidence="13 14">
    <name type="scientific">Powellomyces hirtus</name>
    <dbReference type="NCBI Taxonomy" id="109895"/>
    <lineage>
        <taxon>Eukaryota</taxon>
        <taxon>Fungi</taxon>
        <taxon>Fungi incertae sedis</taxon>
        <taxon>Chytridiomycota</taxon>
        <taxon>Chytridiomycota incertae sedis</taxon>
        <taxon>Chytridiomycetes</taxon>
        <taxon>Spizellomycetales</taxon>
        <taxon>Powellomycetaceae</taxon>
        <taxon>Powellomyces</taxon>
    </lineage>
</organism>
<proteinExistence type="inferred from homology"/>
<evidence type="ECO:0000256" key="7">
    <source>
        <dbReference type="ARBA" id="ARBA00022801"/>
    </source>
</evidence>
<gene>
    <name evidence="13" type="ORF">PhCBS80983_g01583</name>
</gene>
<dbReference type="InterPro" id="IPR039787">
    <property type="entry name" value="ENDOU"/>
</dbReference>
<comment type="cofactor">
    <cofactor evidence="1">
        <name>Mn(2+)</name>
        <dbReference type="ChEBI" id="CHEBI:29035"/>
    </cofactor>
</comment>